<proteinExistence type="predicted"/>
<feature type="compositionally biased region" description="Low complexity" evidence="1">
    <location>
        <begin position="340"/>
        <end position="349"/>
    </location>
</feature>
<accession>A0A6A6SWJ5</accession>
<dbReference type="EMBL" id="MU004451">
    <property type="protein sequence ID" value="KAF2650564.1"/>
    <property type="molecule type" value="Genomic_DNA"/>
</dbReference>
<feature type="compositionally biased region" description="Low complexity" evidence="1">
    <location>
        <begin position="23"/>
        <end position="34"/>
    </location>
</feature>
<feature type="compositionally biased region" description="Basic and acidic residues" evidence="1">
    <location>
        <begin position="684"/>
        <end position="700"/>
    </location>
</feature>
<feature type="region of interest" description="Disordered" evidence="1">
    <location>
        <begin position="1"/>
        <end position="34"/>
    </location>
</feature>
<feature type="region of interest" description="Disordered" evidence="1">
    <location>
        <begin position="648"/>
        <end position="707"/>
    </location>
</feature>
<feature type="compositionally biased region" description="Polar residues" evidence="1">
    <location>
        <begin position="1"/>
        <end position="12"/>
    </location>
</feature>
<feature type="region of interest" description="Disordered" evidence="1">
    <location>
        <begin position="106"/>
        <end position="127"/>
    </location>
</feature>
<organism evidence="2 3">
    <name type="scientific">Lophiostoma macrostomum CBS 122681</name>
    <dbReference type="NCBI Taxonomy" id="1314788"/>
    <lineage>
        <taxon>Eukaryota</taxon>
        <taxon>Fungi</taxon>
        <taxon>Dikarya</taxon>
        <taxon>Ascomycota</taxon>
        <taxon>Pezizomycotina</taxon>
        <taxon>Dothideomycetes</taxon>
        <taxon>Pleosporomycetidae</taxon>
        <taxon>Pleosporales</taxon>
        <taxon>Lophiostomataceae</taxon>
        <taxon>Lophiostoma</taxon>
    </lineage>
</organism>
<feature type="region of interest" description="Disordered" evidence="1">
    <location>
        <begin position="249"/>
        <end position="358"/>
    </location>
</feature>
<protein>
    <submittedName>
        <fullName evidence="2">Uncharacterized protein</fullName>
    </submittedName>
</protein>
<feature type="region of interest" description="Disordered" evidence="1">
    <location>
        <begin position="721"/>
        <end position="763"/>
    </location>
</feature>
<sequence length="763" mass="86624">MRQSVRCQSSGVEDSHLPPPSPVTHHTSNSSHTPSIYHCLSRAARHFHSQDSYFSDSFFDSLLWDRSVIRNLGVIPVRRVKMANCMTSPRQNHKSTVLNMNSEIPETSPRHATVHSASHSPEPRSSLPFSLKLGRSAKWSDRSDSSSELPIAKLFKRKEPTSPGSFRWDIFRDLDDREVQHDRHKSRLELGRLRTKWFSGDSSMSCSSGERSGQSVEMPLPLNVKPKSKKLWIDTKIQAWEDEHAALAKEDGESATPIGRWSPPRPPRCSASVQSPVSSIPAKERVRFRGQDPAVTPADEKPLPALPPGRQVRQDPIVKGLVIRKAKQESVPGSELSNPSKAASASKSASQHRSSNLQLQQDTHGLMTGASAPSPELFETFRTASPDVQALVRDASKMQVWELEGFINGPCFQNSPQNSKKVGKMMLVPDHQIRRAKDQGRQIRVPDEHGTLRWAEIERLQVWELIGWVKYCKWTEYGKQLPRQNGSLARARQYTLFQCDLQGISLFPTLSEEGWEVICIEQRSKRTADREGVRQNRKEARRLVQQEPPMSMVDEQIEMDMMTPEKKVELGTRLEAETNHQKMIKLRKKLMSEYRRERTRAAAEYAASLVEKREKLHAKINMVVENEKKIKARAKAKALARVAIEKRAAVQARDQRRRQRQQASTAKQPHRVSWQESSTGRKGLSLEKEIPETPEKERELPQNTAEVEQLRREIERLVQIEDGKSHMQAAKVRNCVDSATKGRDSTEVPDTDTQDIASGEYVE</sequence>
<gene>
    <name evidence="2" type="ORF">K491DRAFT_128661</name>
</gene>
<reference evidence="2" key="1">
    <citation type="journal article" date="2020" name="Stud. Mycol.">
        <title>101 Dothideomycetes genomes: a test case for predicting lifestyles and emergence of pathogens.</title>
        <authorList>
            <person name="Haridas S."/>
            <person name="Albert R."/>
            <person name="Binder M."/>
            <person name="Bloem J."/>
            <person name="Labutti K."/>
            <person name="Salamov A."/>
            <person name="Andreopoulos B."/>
            <person name="Baker S."/>
            <person name="Barry K."/>
            <person name="Bills G."/>
            <person name="Bluhm B."/>
            <person name="Cannon C."/>
            <person name="Castanera R."/>
            <person name="Culley D."/>
            <person name="Daum C."/>
            <person name="Ezra D."/>
            <person name="Gonzalez J."/>
            <person name="Henrissat B."/>
            <person name="Kuo A."/>
            <person name="Liang C."/>
            <person name="Lipzen A."/>
            <person name="Lutzoni F."/>
            <person name="Magnuson J."/>
            <person name="Mondo S."/>
            <person name="Nolan M."/>
            <person name="Ohm R."/>
            <person name="Pangilinan J."/>
            <person name="Park H.-J."/>
            <person name="Ramirez L."/>
            <person name="Alfaro M."/>
            <person name="Sun H."/>
            <person name="Tritt A."/>
            <person name="Yoshinaga Y."/>
            <person name="Zwiers L.-H."/>
            <person name="Turgeon B."/>
            <person name="Goodwin S."/>
            <person name="Spatafora J."/>
            <person name="Crous P."/>
            <person name="Grigoriev I."/>
        </authorList>
    </citation>
    <scope>NUCLEOTIDE SEQUENCE</scope>
    <source>
        <strain evidence="2">CBS 122681</strain>
    </source>
</reference>
<evidence type="ECO:0000313" key="2">
    <source>
        <dbReference type="EMBL" id="KAF2650564.1"/>
    </source>
</evidence>
<keyword evidence="3" id="KW-1185">Reference proteome</keyword>
<evidence type="ECO:0000256" key="1">
    <source>
        <dbReference type="SAM" id="MobiDB-lite"/>
    </source>
</evidence>
<feature type="compositionally biased region" description="Low complexity" evidence="1">
    <location>
        <begin position="201"/>
        <end position="215"/>
    </location>
</feature>
<feature type="region of interest" description="Disordered" evidence="1">
    <location>
        <begin position="201"/>
        <end position="221"/>
    </location>
</feature>
<name>A0A6A6SWJ5_9PLEO</name>
<dbReference type="Proteomes" id="UP000799324">
    <property type="component" value="Unassembled WGS sequence"/>
</dbReference>
<evidence type="ECO:0000313" key="3">
    <source>
        <dbReference type="Proteomes" id="UP000799324"/>
    </source>
</evidence>
<dbReference type="AlphaFoldDB" id="A0A6A6SWJ5"/>